<comment type="cofactor">
    <cofactor evidence="10">
        <name>K(+)</name>
        <dbReference type="ChEBI" id="CHEBI:29103"/>
    </cofactor>
    <text evidence="10">Binds 1 potassium ion per subunit.</text>
</comment>
<dbReference type="FunFam" id="3.30.300.10:FF:000003">
    <property type="entry name" value="S-adenosylmethionine synthase"/>
    <property type="match status" value="1"/>
</dbReference>
<comment type="catalytic activity">
    <reaction evidence="10">
        <text>L-methionine + ATP + H2O = S-adenosyl-L-methionine + phosphate + diphosphate</text>
        <dbReference type="Rhea" id="RHEA:21080"/>
        <dbReference type="ChEBI" id="CHEBI:15377"/>
        <dbReference type="ChEBI" id="CHEBI:30616"/>
        <dbReference type="ChEBI" id="CHEBI:33019"/>
        <dbReference type="ChEBI" id="CHEBI:43474"/>
        <dbReference type="ChEBI" id="CHEBI:57844"/>
        <dbReference type="ChEBI" id="CHEBI:59789"/>
        <dbReference type="EC" id="2.5.1.6"/>
    </reaction>
</comment>
<comment type="similarity">
    <text evidence="2 10 12">Belongs to the AdoMet synthase family.</text>
</comment>
<keyword evidence="5 10" id="KW-0479">Metal-binding</keyword>
<dbReference type="Pfam" id="PF02772">
    <property type="entry name" value="S-AdoMet_synt_M"/>
    <property type="match status" value="1"/>
</dbReference>
<comment type="function">
    <text evidence="10">Catalyzes the formation of S-adenosylmethionine (AdoMet) from methionine and ATP. The overall synthetic reaction is composed of two sequential steps, AdoMet formation and the subsequent tripolyphosphate hydrolysis which occurs prior to release of AdoMet from the enzyme.</text>
</comment>
<evidence type="ECO:0000256" key="5">
    <source>
        <dbReference type="ARBA" id="ARBA00022723"/>
    </source>
</evidence>
<evidence type="ECO:0000259" key="14">
    <source>
        <dbReference type="Pfam" id="PF02772"/>
    </source>
</evidence>
<dbReference type="GO" id="GO:0006730">
    <property type="term" value="P:one-carbon metabolic process"/>
    <property type="evidence" value="ECO:0007669"/>
    <property type="project" value="UniProtKB-KW"/>
</dbReference>
<feature type="binding site" evidence="10">
    <location>
        <position position="44"/>
    </location>
    <ligand>
        <name>K(+)</name>
        <dbReference type="ChEBI" id="CHEBI:29103"/>
    </ligand>
</feature>
<dbReference type="EMBL" id="DTMF01000249">
    <property type="protein sequence ID" value="HGF34706.1"/>
    <property type="molecule type" value="Genomic_DNA"/>
</dbReference>
<feature type="binding site" description="in other chain" evidence="10">
    <location>
        <begin position="233"/>
        <end position="234"/>
    </location>
    <ligand>
        <name>ATP</name>
        <dbReference type="ChEBI" id="CHEBI:30616"/>
        <note>ligand shared between two neighboring subunits</note>
    </ligand>
</feature>
<dbReference type="EC" id="2.5.1.6" evidence="10"/>
<feature type="binding site" evidence="10">
    <location>
        <position position="18"/>
    </location>
    <ligand>
        <name>Mg(2+)</name>
        <dbReference type="ChEBI" id="CHEBI:18420"/>
    </ligand>
</feature>
<dbReference type="PROSITE" id="PS00376">
    <property type="entry name" value="ADOMET_SYNTHASE_1"/>
    <property type="match status" value="1"/>
</dbReference>
<evidence type="ECO:0000256" key="6">
    <source>
        <dbReference type="ARBA" id="ARBA00022741"/>
    </source>
</evidence>
<evidence type="ECO:0000256" key="4">
    <source>
        <dbReference type="ARBA" id="ARBA00022679"/>
    </source>
</evidence>
<evidence type="ECO:0000259" key="13">
    <source>
        <dbReference type="Pfam" id="PF00438"/>
    </source>
</evidence>
<sequence>MTQKTFFTSESVTEGHPDKVADQIADALLDAYLEKDPAARVAVEVMVTSNYVLLAGEVNSQVRVNAEQIAREIIRDVGYVYEDLGFDYRNAEIEVRLHAQSPDIALGVDPDQTRGKPLGAGDQGIMYGYACVETAELMPLPIMLAHRLAHRLAAVRKEKILPYLRPDGKTQATVEYVNGRPSRVAAVVVSAQHTAEVDIATVRADLTREVILPAIPAPLVDETCRFFINPTGRFVIGGPHGDTGATGRKAMVDTYGGLAHHGGGSFSGKDPTKVDRSAAYTLRQAAKSVVAAGLARRCELQAAYVIGEPTPLALGVETFGSGTVPDGEILALVQQYFDLTPAGMIAGLGLQRPIYRAAAAYGHFGRTYDGVHFPWEAVKAF</sequence>
<keyword evidence="8 10" id="KW-0460">Magnesium</keyword>
<feature type="binding site" description="in other chain" evidence="10">
    <location>
        <position position="100"/>
    </location>
    <ligand>
        <name>L-methionine</name>
        <dbReference type="ChEBI" id="CHEBI:57844"/>
        <note>ligand shared between two neighboring subunits</note>
    </ligand>
</feature>
<dbReference type="InterPro" id="IPR022630">
    <property type="entry name" value="S-AdoMet_synt_C"/>
</dbReference>
<accession>A0A7C3Z1Y3</accession>
<dbReference type="GO" id="GO:0006556">
    <property type="term" value="P:S-adenosylmethionine biosynthetic process"/>
    <property type="evidence" value="ECO:0007669"/>
    <property type="project" value="UniProtKB-UniRule"/>
</dbReference>
<name>A0A7C3Z1Y3_9BACT</name>
<keyword evidence="9 10" id="KW-0630">Potassium</keyword>
<feature type="domain" description="S-adenosylmethionine synthetase N-terminal" evidence="13">
    <location>
        <begin position="5"/>
        <end position="102"/>
    </location>
</feature>
<evidence type="ECO:0000256" key="12">
    <source>
        <dbReference type="RuleBase" id="RU004462"/>
    </source>
</evidence>
<feature type="binding site" description="in other chain" evidence="10">
    <location>
        <position position="57"/>
    </location>
    <ligand>
        <name>L-methionine</name>
        <dbReference type="ChEBI" id="CHEBI:57844"/>
        <note>ligand shared between two neighboring subunits</note>
    </ligand>
</feature>
<proteinExistence type="inferred from homology"/>
<feature type="binding site" evidence="10">
    <location>
        <position position="242"/>
    </location>
    <ligand>
        <name>L-methionine</name>
        <dbReference type="ChEBI" id="CHEBI:57844"/>
        <note>ligand shared between two neighboring subunits</note>
    </ligand>
</feature>
<keyword evidence="7 10" id="KW-0067">ATP-binding</keyword>
<dbReference type="GO" id="GO:0000287">
    <property type="term" value="F:magnesium ion binding"/>
    <property type="evidence" value="ECO:0007669"/>
    <property type="project" value="UniProtKB-UniRule"/>
</dbReference>
<comment type="subcellular location">
    <subcellularLocation>
        <location evidence="10 11">Cytoplasm</location>
    </subcellularLocation>
</comment>
<evidence type="ECO:0000256" key="2">
    <source>
        <dbReference type="ARBA" id="ARBA00009685"/>
    </source>
</evidence>
<protein>
    <recommendedName>
        <fullName evidence="10">S-adenosylmethionine synthase</fullName>
        <shortName evidence="10">AdoMet synthase</shortName>
        <ecNumber evidence="10">2.5.1.6</ecNumber>
    </recommendedName>
    <alternativeName>
        <fullName evidence="10">MAT</fullName>
    </alternativeName>
    <alternativeName>
        <fullName evidence="10">Methionine adenosyltransferase</fullName>
    </alternativeName>
</protein>
<dbReference type="NCBIfam" id="TIGR01034">
    <property type="entry name" value="metK"/>
    <property type="match status" value="1"/>
</dbReference>
<feature type="binding site" description="in other chain" evidence="10">
    <location>
        <position position="16"/>
    </location>
    <ligand>
        <name>ATP</name>
        <dbReference type="ChEBI" id="CHEBI:30616"/>
        <note>ligand shared between two neighboring subunits</note>
    </ligand>
</feature>
<dbReference type="UniPathway" id="UPA00315">
    <property type="reaction ID" value="UER00080"/>
</dbReference>
<feature type="binding site" evidence="10">
    <location>
        <position position="265"/>
    </location>
    <ligand>
        <name>ATP</name>
        <dbReference type="ChEBI" id="CHEBI:30616"/>
        <note>ligand shared between two neighboring subunits</note>
    </ligand>
</feature>
<feature type="binding site" description="in other chain" evidence="10">
    <location>
        <begin position="248"/>
        <end position="249"/>
    </location>
    <ligand>
        <name>ATP</name>
        <dbReference type="ChEBI" id="CHEBI:30616"/>
        <note>ligand shared between two neighboring subunits</note>
    </ligand>
</feature>
<feature type="binding site" description="in other chain" evidence="10">
    <location>
        <begin position="167"/>
        <end position="169"/>
    </location>
    <ligand>
        <name>ATP</name>
        <dbReference type="ChEBI" id="CHEBI:30616"/>
        <note>ligand shared between two neighboring subunits</note>
    </ligand>
</feature>
<keyword evidence="4 10" id="KW-0808">Transferase</keyword>
<dbReference type="GO" id="GO:0004478">
    <property type="term" value="F:methionine adenosyltransferase activity"/>
    <property type="evidence" value="ECO:0007669"/>
    <property type="project" value="UniProtKB-UniRule"/>
</dbReference>
<evidence type="ECO:0000313" key="16">
    <source>
        <dbReference type="EMBL" id="HGF34706.1"/>
    </source>
</evidence>
<dbReference type="HAMAP" id="MF_00086">
    <property type="entry name" value="S_AdoMet_synth1"/>
    <property type="match status" value="1"/>
</dbReference>
<keyword evidence="3 10" id="KW-0554">One-carbon metabolism</keyword>
<organism evidence="16">
    <name type="scientific">Desulfobacca acetoxidans</name>
    <dbReference type="NCBI Taxonomy" id="60893"/>
    <lineage>
        <taxon>Bacteria</taxon>
        <taxon>Pseudomonadati</taxon>
        <taxon>Thermodesulfobacteriota</taxon>
        <taxon>Desulfobaccia</taxon>
        <taxon>Desulfobaccales</taxon>
        <taxon>Desulfobaccaceae</taxon>
        <taxon>Desulfobacca</taxon>
    </lineage>
</organism>
<feature type="binding site" evidence="10">
    <location>
        <position position="269"/>
    </location>
    <ligand>
        <name>ATP</name>
        <dbReference type="ChEBI" id="CHEBI:30616"/>
        <note>ligand shared between two neighboring subunits</note>
    </ligand>
</feature>
<evidence type="ECO:0000256" key="10">
    <source>
        <dbReference type="HAMAP-Rule" id="MF_00086"/>
    </source>
</evidence>
<feature type="region of interest" description="Flexible loop" evidence="10">
    <location>
        <begin position="100"/>
        <end position="110"/>
    </location>
</feature>
<dbReference type="SUPFAM" id="SSF55973">
    <property type="entry name" value="S-adenosylmethionine synthetase"/>
    <property type="match status" value="3"/>
</dbReference>
<dbReference type="PIRSF" id="PIRSF000497">
    <property type="entry name" value="MAT"/>
    <property type="match status" value="1"/>
</dbReference>
<evidence type="ECO:0000256" key="11">
    <source>
        <dbReference type="RuleBase" id="RU000542"/>
    </source>
</evidence>
<dbReference type="Pfam" id="PF00438">
    <property type="entry name" value="S-AdoMet_synt_N"/>
    <property type="match status" value="1"/>
</dbReference>
<dbReference type="AlphaFoldDB" id="A0A7C3Z1Y3"/>
<keyword evidence="6 10" id="KW-0547">Nucleotide-binding</keyword>
<feature type="domain" description="S-adenosylmethionine synthetase central" evidence="14">
    <location>
        <begin position="118"/>
        <end position="234"/>
    </location>
</feature>
<feature type="binding site" description="in other chain" evidence="10">
    <location>
        <position position="273"/>
    </location>
    <ligand>
        <name>L-methionine</name>
        <dbReference type="ChEBI" id="CHEBI:57844"/>
        <note>ligand shared between two neighboring subunits</note>
    </ligand>
</feature>
<reference evidence="16" key="1">
    <citation type="journal article" date="2020" name="mSystems">
        <title>Genome- and Community-Level Interaction Insights into Carbon Utilization and Element Cycling Functions of Hydrothermarchaeota in Hydrothermal Sediment.</title>
        <authorList>
            <person name="Zhou Z."/>
            <person name="Liu Y."/>
            <person name="Xu W."/>
            <person name="Pan J."/>
            <person name="Luo Z.H."/>
            <person name="Li M."/>
        </authorList>
    </citation>
    <scope>NUCLEOTIDE SEQUENCE [LARGE SCALE GENOMIC DNA]</scope>
    <source>
        <strain evidence="16">SpSt-897</strain>
    </source>
</reference>
<evidence type="ECO:0000256" key="3">
    <source>
        <dbReference type="ARBA" id="ARBA00022563"/>
    </source>
</evidence>
<dbReference type="CDD" id="cd18079">
    <property type="entry name" value="S-AdoMet_synt"/>
    <property type="match status" value="1"/>
</dbReference>
<dbReference type="Gene3D" id="3.30.300.10">
    <property type="match status" value="3"/>
</dbReference>
<gene>
    <name evidence="10" type="primary">metK</name>
    <name evidence="16" type="ORF">ENW96_10010</name>
</gene>
<evidence type="ECO:0000256" key="9">
    <source>
        <dbReference type="ARBA" id="ARBA00022958"/>
    </source>
</evidence>
<evidence type="ECO:0000256" key="7">
    <source>
        <dbReference type="ARBA" id="ARBA00022840"/>
    </source>
</evidence>
<comment type="caution">
    <text evidence="16">The sequence shown here is derived from an EMBL/GenBank/DDBJ whole genome shotgun (WGS) entry which is preliminary data.</text>
</comment>
<dbReference type="Pfam" id="PF02773">
    <property type="entry name" value="S-AdoMet_synt_C"/>
    <property type="match status" value="1"/>
</dbReference>
<comment type="pathway">
    <text evidence="1 10">Amino-acid biosynthesis; S-adenosyl-L-methionine biosynthesis; S-adenosyl-L-methionine from L-methionine: step 1/1.</text>
</comment>
<comment type="cofactor">
    <cofactor evidence="10">
        <name>Mg(2+)</name>
        <dbReference type="ChEBI" id="CHEBI:18420"/>
    </cofactor>
    <text evidence="10">Binds 2 divalent ions per subunit.</text>
</comment>
<evidence type="ECO:0000256" key="8">
    <source>
        <dbReference type="ARBA" id="ARBA00022842"/>
    </source>
</evidence>
<dbReference type="GO" id="GO:0005524">
    <property type="term" value="F:ATP binding"/>
    <property type="evidence" value="ECO:0007669"/>
    <property type="project" value="UniProtKB-UniRule"/>
</dbReference>
<dbReference type="PANTHER" id="PTHR11964">
    <property type="entry name" value="S-ADENOSYLMETHIONINE SYNTHETASE"/>
    <property type="match status" value="1"/>
</dbReference>
<evidence type="ECO:0000259" key="15">
    <source>
        <dbReference type="Pfam" id="PF02773"/>
    </source>
</evidence>
<feature type="binding site" evidence="10">
    <location>
        <position position="242"/>
    </location>
    <ligand>
        <name>ATP</name>
        <dbReference type="ChEBI" id="CHEBI:30616"/>
        <note>ligand shared between two neighboring subunits</note>
    </ligand>
</feature>
<keyword evidence="10" id="KW-0963">Cytoplasm</keyword>
<feature type="domain" description="S-adenosylmethionine synthetase C-terminal" evidence="15">
    <location>
        <begin position="236"/>
        <end position="376"/>
    </location>
</feature>
<dbReference type="InterPro" id="IPR022631">
    <property type="entry name" value="ADOMET_SYNTHASE_CS"/>
</dbReference>
<dbReference type="InterPro" id="IPR022628">
    <property type="entry name" value="S-AdoMet_synt_N"/>
</dbReference>
<dbReference type="InterPro" id="IPR022636">
    <property type="entry name" value="S-AdoMet_synthetase_sfam"/>
</dbReference>
<comment type="subunit">
    <text evidence="10">Homotetramer; dimer of dimers.</text>
</comment>
<dbReference type="InterPro" id="IPR022629">
    <property type="entry name" value="S-AdoMet_synt_central"/>
</dbReference>
<evidence type="ECO:0000256" key="1">
    <source>
        <dbReference type="ARBA" id="ARBA00005224"/>
    </source>
</evidence>
<dbReference type="GO" id="GO:0005737">
    <property type="term" value="C:cytoplasm"/>
    <property type="evidence" value="ECO:0007669"/>
    <property type="project" value="UniProtKB-SubCell"/>
</dbReference>
<dbReference type="PROSITE" id="PS00377">
    <property type="entry name" value="ADOMET_SYNTHASE_2"/>
    <property type="match status" value="1"/>
</dbReference>
<dbReference type="InterPro" id="IPR002133">
    <property type="entry name" value="S-AdoMet_synthetase"/>
</dbReference>